<organism evidence="2 3">
    <name type="scientific">Exobacillus caeni</name>
    <dbReference type="NCBI Taxonomy" id="2574798"/>
    <lineage>
        <taxon>Bacteria</taxon>
        <taxon>Bacillati</taxon>
        <taxon>Bacillota</taxon>
        <taxon>Bacilli</taxon>
        <taxon>Bacillales</taxon>
        <taxon>Guptibacillaceae</taxon>
        <taxon>Exobacillus</taxon>
    </lineage>
</organism>
<evidence type="ECO:0000313" key="3">
    <source>
        <dbReference type="Proteomes" id="UP000308230"/>
    </source>
</evidence>
<protein>
    <submittedName>
        <fullName evidence="2">Uncharacterized protein</fullName>
    </submittedName>
</protein>
<accession>A0A5R9F724</accession>
<dbReference type="Proteomes" id="UP000308230">
    <property type="component" value="Unassembled WGS sequence"/>
</dbReference>
<proteinExistence type="predicted"/>
<dbReference type="EMBL" id="SWLG01000001">
    <property type="protein sequence ID" value="TLS38841.1"/>
    <property type="molecule type" value="Genomic_DNA"/>
</dbReference>
<reference evidence="2 3" key="1">
    <citation type="submission" date="2019-04" db="EMBL/GenBank/DDBJ databases">
        <title>Bacillus caeni sp. nov., a bacterium isolated from mangrove sediment.</title>
        <authorList>
            <person name="Huang H."/>
            <person name="Mo K."/>
            <person name="Hu Y."/>
        </authorList>
    </citation>
    <scope>NUCLEOTIDE SEQUENCE [LARGE SCALE GENOMIC DNA]</scope>
    <source>
        <strain evidence="2 3">HB172195</strain>
    </source>
</reference>
<comment type="caution">
    <text evidence="2">The sequence shown here is derived from an EMBL/GenBank/DDBJ whole genome shotgun (WGS) entry which is preliminary data.</text>
</comment>
<feature type="chain" id="PRO_5039605569" evidence="1">
    <location>
        <begin position="21"/>
        <end position="178"/>
    </location>
</feature>
<name>A0A5R9F724_9BACL</name>
<evidence type="ECO:0000256" key="1">
    <source>
        <dbReference type="SAM" id="SignalP"/>
    </source>
</evidence>
<gene>
    <name evidence="2" type="ORF">FCL54_00550</name>
</gene>
<dbReference type="AlphaFoldDB" id="A0A5R9F724"/>
<dbReference type="RefSeq" id="WP_138122084.1">
    <property type="nucleotide sequence ID" value="NZ_SWLG01000001.1"/>
</dbReference>
<evidence type="ECO:0000313" key="2">
    <source>
        <dbReference type="EMBL" id="TLS38841.1"/>
    </source>
</evidence>
<sequence length="178" mass="19709">MKTLLSTLAAVLLAAIPSTASLETHTMADNTYNGAAKSTKVSSHYKQDMEKGVFKSDGNLFMESERLTASFSFVASDPSISYENVEFKILLPENVSFKKVKTGIPESISAHQRLEKDSISITIPSMNKNTQINLKSMVDLDLIKDDMIIFPVEVKINGKVMEKHYISTVMPLDDMIAN</sequence>
<feature type="signal peptide" evidence="1">
    <location>
        <begin position="1"/>
        <end position="20"/>
    </location>
</feature>
<keyword evidence="1" id="KW-0732">Signal</keyword>
<keyword evidence="3" id="KW-1185">Reference proteome</keyword>